<protein>
    <submittedName>
        <fullName evidence="1">Uncharacterized protein</fullName>
    </submittedName>
</protein>
<evidence type="ECO:0000313" key="1">
    <source>
        <dbReference type="EMBL" id="MBC1491918.1"/>
    </source>
</evidence>
<evidence type="ECO:0000313" key="2">
    <source>
        <dbReference type="Proteomes" id="UP000533953"/>
    </source>
</evidence>
<proteinExistence type="predicted"/>
<dbReference type="RefSeq" id="WP_185402335.1">
    <property type="nucleotide sequence ID" value="NZ_JAARRO010000007.1"/>
</dbReference>
<gene>
    <name evidence="1" type="ORF">HCI99_08745</name>
</gene>
<accession>A0A7X0XCZ2</accession>
<dbReference type="Proteomes" id="UP000533953">
    <property type="component" value="Unassembled WGS sequence"/>
</dbReference>
<reference evidence="1 2" key="1">
    <citation type="submission" date="2020-03" db="EMBL/GenBank/DDBJ databases">
        <title>Soil Listeria distribution.</title>
        <authorList>
            <person name="Liao J."/>
            <person name="Wiedmann M."/>
        </authorList>
    </citation>
    <scope>NUCLEOTIDE SEQUENCE [LARGE SCALE GENOMIC DNA]</scope>
    <source>
        <strain evidence="1 2">FSL L7-1547</strain>
    </source>
</reference>
<sequence>MYNASENANGITVHFQPPTPEVHILYKPVVGVKEAAFLADVSVVTFKNDHMKDIRLLETSAFLEGNRWKFETKQLLEYIHLRACELRVSKGVFVSQQIEKEEC</sequence>
<dbReference type="EMBL" id="JAASTX010000009">
    <property type="protein sequence ID" value="MBC1491918.1"/>
    <property type="molecule type" value="Genomic_DNA"/>
</dbReference>
<comment type="caution">
    <text evidence="1">The sequence shown here is derived from an EMBL/GenBank/DDBJ whole genome shotgun (WGS) entry which is preliminary data.</text>
</comment>
<name>A0A7X0XCZ2_9LIST</name>
<dbReference type="AlphaFoldDB" id="A0A7X0XCZ2"/>
<organism evidence="1 2">
    <name type="scientific">Listeria booriae</name>
    <dbReference type="NCBI Taxonomy" id="1552123"/>
    <lineage>
        <taxon>Bacteria</taxon>
        <taxon>Bacillati</taxon>
        <taxon>Bacillota</taxon>
        <taxon>Bacilli</taxon>
        <taxon>Bacillales</taxon>
        <taxon>Listeriaceae</taxon>
        <taxon>Listeria</taxon>
    </lineage>
</organism>